<evidence type="ECO:0000313" key="8">
    <source>
        <dbReference type="Proteomes" id="UP000077667"/>
    </source>
</evidence>
<keyword evidence="5" id="KW-0998">Cell outer membrane</keyword>
<keyword evidence="3" id="KW-0732">Signal</keyword>
<sequence>MPAIDPSVYNSKDKLRELIRNERRIELAGEGQWYFNIRRWGTAGSVMTSIKDLNNSLVQERIWDNKYTLMPYPQTAVDRNSNLKNAQASKGY</sequence>
<dbReference type="InterPro" id="IPR011990">
    <property type="entry name" value="TPR-like_helical_dom_sf"/>
</dbReference>
<organism evidence="7 8">
    <name type="scientific">Niabella ginsenosidivorans</name>
    <dbReference type="NCBI Taxonomy" id="1176587"/>
    <lineage>
        <taxon>Bacteria</taxon>
        <taxon>Pseudomonadati</taxon>
        <taxon>Bacteroidota</taxon>
        <taxon>Chitinophagia</taxon>
        <taxon>Chitinophagales</taxon>
        <taxon>Chitinophagaceae</taxon>
        <taxon>Niabella</taxon>
    </lineage>
</organism>
<evidence type="ECO:0000256" key="2">
    <source>
        <dbReference type="ARBA" id="ARBA00006275"/>
    </source>
</evidence>
<dbReference type="STRING" id="1176587.A8C56_05280"/>
<evidence type="ECO:0000259" key="6">
    <source>
        <dbReference type="Pfam" id="PF07980"/>
    </source>
</evidence>
<dbReference type="SUPFAM" id="SSF48452">
    <property type="entry name" value="TPR-like"/>
    <property type="match status" value="1"/>
</dbReference>
<evidence type="ECO:0000256" key="1">
    <source>
        <dbReference type="ARBA" id="ARBA00004442"/>
    </source>
</evidence>
<proteinExistence type="inferred from homology"/>
<dbReference type="AlphaFoldDB" id="A0A1A9I181"/>
<name>A0A1A9I181_9BACT</name>
<comment type="similarity">
    <text evidence="2">Belongs to the SusD family.</text>
</comment>
<evidence type="ECO:0000256" key="4">
    <source>
        <dbReference type="ARBA" id="ARBA00023136"/>
    </source>
</evidence>
<dbReference type="InterPro" id="IPR012944">
    <property type="entry name" value="SusD_RagB_dom"/>
</dbReference>
<feature type="domain" description="RagB/SusD" evidence="6">
    <location>
        <begin position="2"/>
        <end position="85"/>
    </location>
</feature>
<protein>
    <recommendedName>
        <fullName evidence="6">RagB/SusD domain-containing protein</fullName>
    </recommendedName>
</protein>
<dbReference type="KEGG" id="nia:A8C56_05280"/>
<dbReference type="Gene3D" id="1.25.40.390">
    <property type="match status" value="1"/>
</dbReference>
<reference evidence="7 8" key="1">
    <citation type="submission" date="2016-05" db="EMBL/GenBank/DDBJ databases">
        <title>Niabella ginsenosidivorans BS26 whole genome sequencing.</title>
        <authorList>
            <person name="Im W.T."/>
            <person name="Siddiqi M.Z."/>
        </authorList>
    </citation>
    <scope>NUCLEOTIDE SEQUENCE [LARGE SCALE GENOMIC DNA]</scope>
    <source>
        <strain evidence="7 8">BS26</strain>
    </source>
</reference>
<dbReference type="Pfam" id="PF07980">
    <property type="entry name" value="SusD_RagB"/>
    <property type="match status" value="1"/>
</dbReference>
<dbReference type="EMBL" id="CP015772">
    <property type="protein sequence ID" value="ANH80480.1"/>
    <property type="molecule type" value="Genomic_DNA"/>
</dbReference>
<keyword evidence="8" id="KW-1185">Reference proteome</keyword>
<accession>A0A1A9I181</accession>
<comment type="subcellular location">
    <subcellularLocation>
        <location evidence="1">Cell outer membrane</location>
    </subcellularLocation>
</comment>
<evidence type="ECO:0000256" key="5">
    <source>
        <dbReference type="ARBA" id="ARBA00023237"/>
    </source>
</evidence>
<dbReference type="Proteomes" id="UP000077667">
    <property type="component" value="Chromosome"/>
</dbReference>
<keyword evidence="4" id="KW-0472">Membrane</keyword>
<dbReference type="GO" id="GO:0009279">
    <property type="term" value="C:cell outer membrane"/>
    <property type="evidence" value="ECO:0007669"/>
    <property type="project" value="UniProtKB-SubCell"/>
</dbReference>
<evidence type="ECO:0000313" key="7">
    <source>
        <dbReference type="EMBL" id="ANH80480.1"/>
    </source>
</evidence>
<evidence type="ECO:0000256" key="3">
    <source>
        <dbReference type="ARBA" id="ARBA00022729"/>
    </source>
</evidence>
<gene>
    <name evidence="7" type="ORF">A8C56_05280</name>
</gene>